<protein>
    <submittedName>
        <fullName evidence="1">Uncharacterized protein</fullName>
    </submittedName>
</protein>
<gene>
    <name evidence="1" type="ORF">Pan44_39170</name>
</gene>
<dbReference type="KEGG" id="ccos:Pan44_39170"/>
<dbReference type="RefSeq" id="WP_145032318.1">
    <property type="nucleotide sequence ID" value="NZ_CP036271.1"/>
</dbReference>
<dbReference type="InParanoid" id="A0A517SIC5"/>
<keyword evidence="2" id="KW-1185">Reference proteome</keyword>
<dbReference type="EMBL" id="CP036271">
    <property type="protein sequence ID" value="QDT55869.1"/>
    <property type="molecule type" value="Genomic_DNA"/>
</dbReference>
<reference evidence="1 2" key="1">
    <citation type="submission" date="2019-02" db="EMBL/GenBank/DDBJ databases">
        <title>Deep-cultivation of Planctomycetes and their phenomic and genomic characterization uncovers novel biology.</title>
        <authorList>
            <person name="Wiegand S."/>
            <person name="Jogler M."/>
            <person name="Boedeker C."/>
            <person name="Pinto D."/>
            <person name="Vollmers J."/>
            <person name="Rivas-Marin E."/>
            <person name="Kohn T."/>
            <person name="Peeters S.H."/>
            <person name="Heuer A."/>
            <person name="Rast P."/>
            <person name="Oberbeckmann S."/>
            <person name="Bunk B."/>
            <person name="Jeske O."/>
            <person name="Meyerdierks A."/>
            <person name="Storesund J.E."/>
            <person name="Kallscheuer N."/>
            <person name="Luecker S."/>
            <person name="Lage O.M."/>
            <person name="Pohl T."/>
            <person name="Merkel B.J."/>
            <person name="Hornburger P."/>
            <person name="Mueller R.-W."/>
            <person name="Bruemmer F."/>
            <person name="Labrenz M."/>
            <person name="Spormann A.M."/>
            <person name="Op den Camp H."/>
            <person name="Overmann J."/>
            <person name="Amann R."/>
            <person name="Jetten M.S.M."/>
            <person name="Mascher T."/>
            <person name="Medema M.H."/>
            <person name="Devos D.P."/>
            <person name="Kaster A.-K."/>
            <person name="Ovreas L."/>
            <person name="Rohde M."/>
            <person name="Galperin M.Y."/>
            <person name="Jogler C."/>
        </authorList>
    </citation>
    <scope>NUCLEOTIDE SEQUENCE [LARGE SCALE GENOMIC DNA]</scope>
    <source>
        <strain evidence="1 2">Pan44</strain>
    </source>
</reference>
<organism evidence="1 2">
    <name type="scientific">Caulifigura coniformis</name>
    <dbReference type="NCBI Taxonomy" id="2527983"/>
    <lineage>
        <taxon>Bacteria</taxon>
        <taxon>Pseudomonadati</taxon>
        <taxon>Planctomycetota</taxon>
        <taxon>Planctomycetia</taxon>
        <taxon>Planctomycetales</taxon>
        <taxon>Planctomycetaceae</taxon>
        <taxon>Caulifigura</taxon>
    </lineage>
</organism>
<dbReference type="OrthoDB" id="280020at2"/>
<dbReference type="AlphaFoldDB" id="A0A517SIC5"/>
<dbReference type="Proteomes" id="UP000315700">
    <property type="component" value="Chromosome"/>
</dbReference>
<evidence type="ECO:0000313" key="1">
    <source>
        <dbReference type="EMBL" id="QDT55869.1"/>
    </source>
</evidence>
<name>A0A517SIC5_9PLAN</name>
<accession>A0A517SIC5</accession>
<proteinExistence type="predicted"/>
<sequence>MQIVIDARGTIHTLYDEAFDLRRLGPAVITRASHIEPDADGQWWAEIINGPRLGPFERRSQALATEVEWLMAQGLQATAARNCGQSTPG</sequence>
<evidence type="ECO:0000313" key="2">
    <source>
        <dbReference type="Proteomes" id="UP000315700"/>
    </source>
</evidence>